<dbReference type="InterPro" id="IPR050313">
    <property type="entry name" value="Carb_Metab_HTH_regulators"/>
</dbReference>
<dbReference type="PROSITE" id="PS00894">
    <property type="entry name" value="HTH_DEOR_1"/>
    <property type="match status" value="1"/>
</dbReference>
<protein>
    <submittedName>
        <fullName evidence="5">DeoR family transcriptional regulator</fullName>
    </submittedName>
    <submittedName>
        <fullName evidence="6">Transcriptional regulator, DeoR family</fullName>
    </submittedName>
</protein>
<dbReference type="AlphaFoldDB" id="A0A1M5ZPZ6"/>
<evidence type="ECO:0000256" key="2">
    <source>
        <dbReference type="ARBA" id="ARBA00023125"/>
    </source>
</evidence>
<dbReference type="STRING" id="573501.SAMN04487999_3354"/>
<sequence>MERHQEILDLLKKEKHVKVATLCERLDVSAVTIRKDLKLLEDKGLLFRTHGGASLENPYMNERDVSEKASISAEEKSLIAEAAAQRIQENDSIIIASGTTVQQLAKAIKPIGKLNVITSSLLVAIELMKHRDIDIIQLGGNIRHRSGSVTGHYAEHILQHISSHQFFMGVDGIDLDFGCTTTNIEEAILNKKMMEAAQKTIILADSSKFGKRSLAKICELDEISEIITDKDLSAADAERIREMGIKLTLV</sequence>
<keyword evidence="3" id="KW-0804">Transcription</keyword>
<proteinExistence type="predicted"/>
<dbReference type="GO" id="GO:0003700">
    <property type="term" value="F:DNA-binding transcription factor activity"/>
    <property type="evidence" value="ECO:0007669"/>
    <property type="project" value="InterPro"/>
</dbReference>
<evidence type="ECO:0000313" key="6">
    <source>
        <dbReference type="EMBL" id="SHI26176.1"/>
    </source>
</evidence>
<dbReference type="Proteomes" id="UP000290037">
    <property type="component" value="Unassembled WGS sequence"/>
</dbReference>
<evidence type="ECO:0000313" key="7">
    <source>
        <dbReference type="Proteomes" id="UP000184240"/>
    </source>
</evidence>
<feature type="domain" description="HTH deoR-type" evidence="4">
    <location>
        <begin position="1"/>
        <end position="55"/>
    </location>
</feature>
<dbReference type="Pfam" id="PF08220">
    <property type="entry name" value="HTH_DeoR"/>
    <property type="match status" value="1"/>
</dbReference>
<evidence type="ECO:0000259" key="4">
    <source>
        <dbReference type="PROSITE" id="PS51000"/>
    </source>
</evidence>
<organism evidence="6 7">
    <name type="scientific">Leeuwenhoekiella palythoae</name>
    <dbReference type="NCBI Taxonomy" id="573501"/>
    <lineage>
        <taxon>Bacteria</taxon>
        <taxon>Pseudomonadati</taxon>
        <taxon>Bacteroidota</taxon>
        <taxon>Flavobacteriia</taxon>
        <taxon>Flavobacteriales</taxon>
        <taxon>Flavobacteriaceae</taxon>
        <taxon>Leeuwenhoekiella</taxon>
    </lineage>
</organism>
<dbReference type="InterPro" id="IPR036388">
    <property type="entry name" value="WH-like_DNA-bd_sf"/>
</dbReference>
<keyword evidence="1" id="KW-0805">Transcription regulation</keyword>
<dbReference type="Proteomes" id="UP000184240">
    <property type="component" value="Unassembled WGS sequence"/>
</dbReference>
<dbReference type="EMBL" id="FQXT01000007">
    <property type="protein sequence ID" value="SHI26176.1"/>
    <property type="molecule type" value="Genomic_DNA"/>
</dbReference>
<dbReference type="Pfam" id="PF00455">
    <property type="entry name" value="DeoRC"/>
    <property type="match status" value="1"/>
</dbReference>
<dbReference type="EMBL" id="QOVN01000008">
    <property type="protein sequence ID" value="RXG27337.1"/>
    <property type="molecule type" value="Genomic_DNA"/>
</dbReference>
<dbReference type="Gene3D" id="1.10.10.10">
    <property type="entry name" value="Winged helix-like DNA-binding domain superfamily/Winged helix DNA-binding domain"/>
    <property type="match status" value="1"/>
</dbReference>
<dbReference type="SUPFAM" id="SSF46785">
    <property type="entry name" value="Winged helix' DNA-binding domain"/>
    <property type="match status" value="1"/>
</dbReference>
<accession>A0A1M5ZPZ6</accession>
<gene>
    <name evidence="5" type="ORF">DSM01_3147</name>
    <name evidence="6" type="ORF">SAMN04487999_3354</name>
</gene>
<dbReference type="SUPFAM" id="SSF100950">
    <property type="entry name" value="NagB/RpiA/CoA transferase-like"/>
    <property type="match status" value="1"/>
</dbReference>
<reference evidence="6" key="2">
    <citation type="submission" date="2016-11" db="EMBL/GenBank/DDBJ databases">
        <authorList>
            <person name="Jaros S."/>
            <person name="Januszkiewicz K."/>
            <person name="Wedrychowicz H."/>
        </authorList>
    </citation>
    <scope>NUCLEOTIDE SEQUENCE [LARGE SCALE GENOMIC DNA]</scope>
    <source>
        <strain evidence="6">DSM 19859</strain>
    </source>
</reference>
<reference evidence="5 8" key="3">
    <citation type="submission" date="2018-07" db="EMBL/GenBank/DDBJ databases">
        <title>Leeuwenhoekiella genomics.</title>
        <authorList>
            <person name="Tahon G."/>
            <person name="Willems A."/>
        </authorList>
    </citation>
    <scope>NUCLEOTIDE SEQUENCE [LARGE SCALE GENOMIC DNA]</scope>
    <source>
        <strain evidence="5 8">LMG 24856</strain>
    </source>
</reference>
<keyword evidence="2" id="KW-0238">DNA-binding</keyword>
<dbReference type="PRINTS" id="PR00037">
    <property type="entry name" value="HTHLACR"/>
</dbReference>
<keyword evidence="8" id="KW-1185">Reference proteome</keyword>
<dbReference type="InterPro" id="IPR018356">
    <property type="entry name" value="Tscrpt_reg_HTH_DeoR_CS"/>
</dbReference>
<dbReference type="InterPro" id="IPR014036">
    <property type="entry name" value="DeoR-like_C"/>
</dbReference>
<dbReference type="PROSITE" id="PS51000">
    <property type="entry name" value="HTH_DEOR_2"/>
    <property type="match status" value="1"/>
</dbReference>
<dbReference type="SMART" id="SM00420">
    <property type="entry name" value="HTH_DEOR"/>
    <property type="match status" value="1"/>
</dbReference>
<dbReference type="GO" id="GO:0003677">
    <property type="term" value="F:DNA binding"/>
    <property type="evidence" value="ECO:0007669"/>
    <property type="project" value="UniProtKB-KW"/>
</dbReference>
<dbReference type="InterPro" id="IPR001034">
    <property type="entry name" value="DeoR_HTH"/>
</dbReference>
<dbReference type="PANTHER" id="PTHR30363:SF44">
    <property type="entry name" value="AGA OPERON TRANSCRIPTIONAL REPRESSOR-RELATED"/>
    <property type="match status" value="1"/>
</dbReference>
<evidence type="ECO:0000313" key="8">
    <source>
        <dbReference type="Proteomes" id="UP000290037"/>
    </source>
</evidence>
<dbReference type="Gene3D" id="3.40.50.1360">
    <property type="match status" value="1"/>
</dbReference>
<dbReference type="SMART" id="SM01134">
    <property type="entry name" value="DeoRC"/>
    <property type="match status" value="1"/>
</dbReference>
<dbReference type="OrthoDB" id="9797223at2"/>
<evidence type="ECO:0000313" key="5">
    <source>
        <dbReference type="EMBL" id="RXG27337.1"/>
    </source>
</evidence>
<reference evidence="7" key="1">
    <citation type="submission" date="2016-11" db="EMBL/GenBank/DDBJ databases">
        <authorList>
            <person name="Varghese N."/>
            <person name="Submissions S."/>
        </authorList>
    </citation>
    <scope>NUCLEOTIDE SEQUENCE [LARGE SCALE GENOMIC DNA]</scope>
    <source>
        <strain evidence="7">DSM 19859</strain>
    </source>
</reference>
<dbReference type="PANTHER" id="PTHR30363">
    <property type="entry name" value="HTH-TYPE TRANSCRIPTIONAL REGULATOR SRLR-RELATED"/>
    <property type="match status" value="1"/>
</dbReference>
<dbReference type="InterPro" id="IPR036390">
    <property type="entry name" value="WH_DNA-bd_sf"/>
</dbReference>
<evidence type="ECO:0000256" key="1">
    <source>
        <dbReference type="ARBA" id="ARBA00023015"/>
    </source>
</evidence>
<dbReference type="RefSeq" id="WP_072985093.1">
    <property type="nucleotide sequence ID" value="NZ_CAXPJH010000015.1"/>
</dbReference>
<dbReference type="InterPro" id="IPR037171">
    <property type="entry name" value="NagB/RpiA_transferase-like"/>
</dbReference>
<evidence type="ECO:0000256" key="3">
    <source>
        <dbReference type="ARBA" id="ARBA00023163"/>
    </source>
</evidence>
<name>A0A1M5ZPZ6_9FLAO</name>